<sequence>FFFERMGEELAAPKQLVFNSTTVPEGVNLGSVFSGDIVDWDGDGDWDLILCPTFPVILLALQEDNEFRIVPDADSPFRAVQFGGGEAVVTIADLDADGYLDMLVGTAVGKISVFRQDSSHAFVHQEEFDVHFPLGGPTGPVFGDWDGDGDLEVLVGTANKWEYFKFGACQLQDPCFVNAGFCRSGACQCLGGHDGKDCSKCLPGFATVQRSSKTGHTCTFCPGVRSEAGPCNGKGRCFDDQLSADILRQQGLTAIQPLGNGSCSCNRPFLGADCNEGECPSGTELSRELDGTLRCTLCLPGYGKEAAGNRRCQACEPGMFSNGSGFCQPCEAGMRQASYGQAACEFCPPGFAPRDDAKYCSYCSRGTYAAAGDASCRPCEPGSYQRDTGQTFCEVCPAGFTTDEDRTACNRCQAGTFSKDSLTGCQTCGGFTAPNEQQTNCIPSWAKLAGAVVFTFFAAFFMWLLPFFVGIKRHIADVSWLPTDEAVILTTRQKHQFSSKYIPVVFRDTGVSWLQESTESTTEDGKTKSAPTISSSSSSSSSTSTSSIMYVKKTSPTQLQIYTEPGCPLAKRAETSIGTFRPTPLAEAFGSVFLGIPVVLWMGVSIAGMIAMALLIHIPWWYYIATFVFDFFVVLALRLLQRRHDAATPLQALLDSYKAKVMTNPTPCGPGPLRSVNVGKLCKFEEHFRPILQRRSMYYVCPNLVKPLTKEKEVSFAEFV</sequence>
<feature type="region of interest" description="Disordered" evidence="2">
    <location>
        <begin position="517"/>
        <end position="544"/>
    </location>
</feature>
<dbReference type="SMART" id="SM01411">
    <property type="entry name" value="Ephrin_rec_like"/>
    <property type="match status" value="2"/>
</dbReference>
<dbReference type="PANTHER" id="PTHR46967">
    <property type="entry name" value="INSULIN-LIKE GROWTH FACTOR BINDING PROTEIN,N-TERMINAL"/>
    <property type="match status" value="1"/>
</dbReference>
<evidence type="ECO:0000256" key="1">
    <source>
        <dbReference type="ARBA" id="ARBA00022729"/>
    </source>
</evidence>
<dbReference type="Pfam" id="PF13517">
    <property type="entry name" value="FG-GAP_3"/>
    <property type="match status" value="1"/>
</dbReference>
<comment type="caution">
    <text evidence="5">The sequence shown here is derived from an EMBL/GenBank/DDBJ whole genome shotgun (WGS) entry which is preliminary data.</text>
</comment>
<dbReference type="InterPro" id="IPR013517">
    <property type="entry name" value="FG-GAP"/>
</dbReference>
<keyword evidence="1" id="KW-0732">Signal</keyword>
<dbReference type="InterPro" id="IPR011641">
    <property type="entry name" value="Tyr-kin_ephrin_A/B_rcpt-like"/>
</dbReference>
<evidence type="ECO:0000313" key="5">
    <source>
        <dbReference type="EMBL" id="CAK9005219.1"/>
    </source>
</evidence>
<feature type="transmembrane region" description="Helical" evidence="3">
    <location>
        <begin position="620"/>
        <end position="640"/>
    </location>
</feature>
<keyword evidence="6" id="KW-1185">Reference proteome</keyword>
<dbReference type="SUPFAM" id="SSF57184">
    <property type="entry name" value="Growth factor receptor domain"/>
    <property type="match status" value="1"/>
</dbReference>
<proteinExistence type="predicted"/>
<evidence type="ECO:0000313" key="6">
    <source>
        <dbReference type="Proteomes" id="UP001642484"/>
    </source>
</evidence>
<feature type="domain" description="Laminin EGF-like" evidence="4">
    <location>
        <begin position="187"/>
        <end position="221"/>
    </location>
</feature>
<name>A0ABP0ITK8_9DINO</name>
<dbReference type="Gene3D" id="2.10.50.10">
    <property type="entry name" value="Tumor Necrosis Factor Receptor, subunit A, domain 2"/>
    <property type="match status" value="2"/>
</dbReference>
<dbReference type="InterPro" id="IPR009030">
    <property type="entry name" value="Growth_fac_rcpt_cys_sf"/>
</dbReference>
<organism evidence="5 6">
    <name type="scientific">Durusdinium trenchii</name>
    <dbReference type="NCBI Taxonomy" id="1381693"/>
    <lineage>
        <taxon>Eukaryota</taxon>
        <taxon>Sar</taxon>
        <taxon>Alveolata</taxon>
        <taxon>Dinophyceae</taxon>
        <taxon>Suessiales</taxon>
        <taxon>Symbiodiniaceae</taxon>
        <taxon>Durusdinium</taxon>
    </lineage>
</organism>
<dbReference type="Proteomes" id="UP001642484">
    <property type="component" value="Unassembled WGS sequence"/>
</dbReference>
<reference evidence="5 6" key="1">
    <citation type="submission" date="2024-02" db="EMBL/GenBank/DDBJ databases">
        <authorList>
            <person name="Chen Y."/>
            <person name="Shah S."/>
            <person name="Dougan E. K."/>
            <person name="Thang M."/>
            <person name="Chan C."/>
        </authorList>
    </citation>
    <scope>NUCLEOTIDE SEQUENCE [LARGE SCALE GENOMIC DNA]</scope>
</reference>
<keyword evidence="3" id="KW-1133">Transmembrane helix</keyword>
<keyword evidence="3" id="KW-0812">Transmembrane</keyword>
<dbReference type="Pfam" id="PF07699">
    <property type="entry name" value="Ephrin_rec_like"/>
    <property type="match status" value="1"/>
</dbReference>
<dbReference type="PROSITE" id="PS01248">
    <property type="entry name" value="EGF_LAM_1"/>
    <property type="match status" value="1"/>
</dbReference>
<feature type="transmembrane region" description="Helical" evidence="3">
    <location>
        <begin position="445"/>
        <end position="465"/>
    </location>
</feature>
<evidence type="ECO:0000256" key="2">
    <source>
        <dbReference type="SAM" id="MobiDB-lite"/>
    </source>
</evidence>
<dbReference type="EMBL" id="CAXAMN010003568">
    <property type="protein sequence ID" value="CAK9005219.1"/>
    <property type="molecule type" value="Genomic_DNA"/>
</dbReference>
<dbReference type="PANTHER" id="PTHR46967:SF1">
    <property type="entry name" value="KERATIN-ASSOCIATED PROTEIN 16-1-LIKE"/>
    <property type="match status" value="1"/>
</dbReference>
<feature type="non-terminal residue" evidence="5">
    <location>
        <position position="1"/>
    </location>
</feature>
<gene>
    <name evidence="5" type="ORF">CCMP2556_LOCUS7991</name>
</gene>
<dbReference type="InterPro" id="IPR028994">
    <property type="entry name" value="Integrin_alpha_N"/>
</dbReference>
<accession>A0ABP0ITK8</accession>
<feature type="compositionally biased region" description="Low complexity" evidence="2">
    <location>
        <begin position="534"/>
        <end position="544"/>
    </location>
</feature>
<dbReference type="SUPFAM" id="SSF69318">
    <property type="entry name" value="Integrin alpha N-terminal domain"/>
    <property type="match status" value="1"/>
</dbReference>
<feature type="non-terminal residue" evidence="5">
    <location>
        <position position="720"/>
    </location>
</feature>
<evidence type="ECO:0000256" key="3">
    <source>
        <dbReference type="SAM" id="Phobius"/>
    </source>
</evidence>
<feature type="transmembrane region" description="Helical" evidence="3">
    <location>
        <begin position="588"/>
        <end position="614"/>
    </location>
</feature>
<evidence type="ECO:0000259" key="4">
    <source>
        <dbReference type="PROSITE" id="PS01248"/>
    </source>
</evidence>
<dbReference type="InterPro" id="IPR002049">
    <property type="entry name" value="LE_dom"/>
</dbReference>
<keyword evidence="3" id="KW-0472">Membrane</keyword>
<protein>
    <recommendedName>
        <fullName evidence="4">Laminin EGF-like domain-containing protein</fullName>
    </recommendedName>
</protein>